<dbReference type="CDD" id="cd04301">
    <property type="entry name" value="NAT_SF"/>
    <property type="match status" value="1"/>
</dbReference>
<evidence type="ECO:0000313" key="4">
    <source>
        <dbReference type="EMBL" id="QRF68369.1"/>
    </source>
</evidence>
<dbReference type="InterPro" id="IPR016181">
    <property type="entry name" value="Acyl_CoA_acyltransferase"/>
</dbReference>
<dbReference type="Gene3D" id="3.40.630.30">
    <property type="match status" value="1"/>
</dbReference>
<dbReference type="EMBL" id="CP047166">
    <property type="protein sequence ID" value="QRF68369.1"/>
    <property type="molecule type" value="Genomic_DNA"/>
</dbReference>
<evidence type="ECO:0000256" key="2">
    <source>
        <dbReference type="ARBA" id="ARBA00023315"/>
    </source>
</evidence>
<dbReference type="PANTHER" id="PTHR43877:SF2">
    <property type="entry name" value="AMINOALKYLPHOSPHONATE N-ACETYLTRANSFERASE-RELATED"/>
    <property type="match status" value="1"/>
</dbReference>
<reference evidence="4 5" key="1">
    <citation type="submission" date="2019-12" db="EMBL/GenBank/DDBJ databases">
        <title>Complete Genome Sequence of a Quorum-Sensing Bacterium,Rhodobacteraceae bacterium C31, Isolated from a marine microalgae symbiotic bacteria.</title>
        <authorList>
            <person name="Zhang Y."/>
        </authorList>
    </citation>
    <scope>NUCLEOTIDE SEQUENCE [LARGE SCALE GENOMIC DNA]</scope>
    <source>
        <strain evidence="4 5">C31</strain>
    </source>
</reference>
<accession>A0ABX7FE73</accession>
<dbReference type="PANTHER" id="PTHR43877">
    <property type="entry name" value="AMINOALKYLPHOSPHONATE N-ACETYLTRANSFERASE-RELATED-RELATED"/>
    <property type="match status" value="1"/>
</dbReference>
<proteinExistence type="predicted"/>
<keyword evidence="2" id="KW-0012">Acyltransferase</keyword>
<keyword evidence="1" id="KW-0808">Transferase</keyword>
<sequence length="156" mass="16902">MTALLAEYYADILSRLAQLGGPAIPPEAPIADFWDHIDDFLPPRGRLCLGVGTGGTWLGCGTLSRLPGDRGELKRLYVRPAGRGTGLGRALVTARIEAAREMGLKALLVDTLSNTAEMQGLSGSLGFTPTERYAESATANAFPEMRPYMRYFRLDL</sequence>
<dbReference type="InterPro" id="IPR050832">
    <property type="entry name" value="Bact_Acetyltransf"/>
</dbReference>
<keyword evidence="5" id="KW-1185">Reference proteome</keyword>
<gene>
    <name evidence="4" type="ORF">GQA70_03475</name>
</gene>
<evidence type="ECO:0000256" key="1">
    <source>
        <dbReference type="ARBA" id="ARBA00022679"/>
    </source>
</evidence>
<organism evidence="4 5">
    <name type="scientific">Ponticoccus alexandrii</name>
    <dbReference type="NCBI Taxonomy" id="1943633"/>
    <lineage>
        <taxon>Bacteria</taxon>
        <taxon>Pseudomonadati</taxon>
        <taxon>Pseudomonadota</taxon>
        <taxon>Alphaproteobacteria</taxon>
        <taxon>Rhodobacterales</taxon>
        <taxon>Roseobacteraceae</taxon>
        <taxon>Ponticoccus</taxon>
    </lineage>
</organism>
<name>A0ABX7FE73_9RHOB</name>
<dbReference type="SUPFAM" id="SSF55729">
    <property type="entry name" value="Acyl-CoA N-acyltransferases (Nat)"/>
    <property type="match status" value="1"/>
</dbReference>
<feature type="domain" description="N-acetyltransferase" evidence="3">
    <location>
        <begin position="3"/>
        <end position="156"/>
    </location>
</feature>
<dbReference type="PROSITE" id="PS51186">
    <property type="entry name" value="GNAT"/>
    <property type="match status" value="1"/>
</dbReference>
<dbReference type="Pfam" id="PF00583">
    <property type="entry name" value="Acetyltransf_1"/>
    <property type="match status" value="1"/>
</dbReference>
<protein>
    <submittedName>
        <fullName evidence="4">GNAT family N-acetyltransferase</fullName>
    </submittedName>
</protein>
<evidence type="ECO:0000313" key="5">
    <source>
        <dbReference type="Proteomes" id="UP000596387"/>
    </source>
</evidence>
<dbReference type="InterPro" id="IPR000182">
    <property type="entry name" value="GNAT_dom"/>
</dbReference>
<evidence type="ECO:0000259" key="3">
    <source>
        <dbReference type="PROSITE" id="PS51186"/>
    </source>
</evidence>
<dbReference type="Proteomes" id="UP000596387">
    <property type="component" value="Chromosome"/>
</dbReference>